<dbReference type="Proteomes" id="UP000053105">
    <property type="component" value="Unassembled WGS sequence"/>
</dbReference>
<name>A0A0M9A3E8_9HYME</name>
<accession>A0A0M9A3E8</accession>
<dbReference type="AlphaFoldDB" id="A0A0M9A3E8"/>
<proteinExistence type="predicted"/>
<keyword evidence="2" id="KW-1185">Reference proteome</keyword>
<evidence type="ECO:0000313" key="1">
    <source>
        <dbReference type="EMBL" id="KOX76450.1"/>
    </source>
</evidence>
<organism evidence="1 2">
    <name type="scientific">Melipona quadrifasciata</name>
    <dbReference type="NCBI Taxonomy" id="166423"/>
    <lineage>
        <taxon>Eukaryota</taxon>
        <taxon>Metazoa</taxon>
        <taxon>Ecdysozoa</taxon>
        <taxon>Arthropoda</taxon>
        <taxon>Hexapoda</taxon>
        <taxon>Insecta</taxon>
        <taxon>Pterygota</taxon>
        <taxon>Neoptera</taxon>
        <taxon>Endopterygota</taxon>
        <taxon>Hymenoptera</taxon>
        <taxon>Apocrita</taxon>
        <taxon>Aculeata</taxon>
        <taxon>Apoidea</taxon>
        <taxon>Anthophila</taxon>
        <taxon>Apidae</taxon>
        <taxon>Melipona</taxon>
    </lineage>
</organism>
<protein>
    <submittedName>
        <fullName evidence="1">Uncharacterized protein</fullName>
    </submittedName>
</protein>
<dbReference type="EMBL" id="KQ435748">
    <property type="protein sequence ID" value="KOX76450.1"/>
    <property type="molecule type" value="Genomic_DNA"/>
</dbReference>
<reference evidence="1 2" key="1">
    <citation type="submission" date="2015-07" db="EMBL/GenBank/DDBJ databases">
        <title>The genome of Melipona quadrifasciata.</title>
        <authorList>
            <person name="Pan H."/>
            <person name="Kapheim K."/>
        </authorList>
    </citation>
    <scope>NUCLEOTIDE SEQUENCE [LARGE SCALE GENOMIC DNA]</scope>
    <source>
        <strain evidence="1">0111107301</strain>
        <tissue evidence="1">Whole body</tissue>
    </source>
</reference>
<gene>
    <name evidence="1" type="ORF">WN51_12131</name>
</gene>
<evidence type="ECO:0000313" key="2">
    <source>
        <dbReference type="Proteomes" id="UP000053105"/>
    </source>
</evidence>
<sequence length="236" mass="26870">MQSPIEGSPGFTLLFTPSENCTIACKIILMHLARDMSILLFSGRWYTLEPMRSRKPVSVEITWSRWHKQDLAVEERVPKNITLYYLQIPHSSRDDFISDDNARISKDSHTPFRIVMISPREIRAIYFSLIKRIQAMMLPALETETKGRGCDLRPNSLLILKRCSTLFFCLTSEIGRTSTLGAQSLAACASQCSELVVDESQAAANSQEKKKKEYNVIFVITKLMLYNTLINLSKEV</sequence>